<reference evidence="3" key="1">
    <citation type="submission" date="2016-11" db="UniProtKB">
        <authorList>
            <consortium name="WormBaseParasite"/>
        </authorList>
    </citation>
    <scope>IDENTIFICATION</scope>
</reference>
<feature type="region of interest" description="Disordered" evidence="1">
    <location>
        <begin position="100"/>
        <end position="125"/>
    </location>
</feature>
<evidence type="ECO:0000313" key="3">
    <source>
        <dbReference type="WBParaSite" id="L893_g5629.t1"/>
    </source>
</evidence>
<name>A0A1I8AGY4_9BILA</name>
<protein>
    <submittedName>
        <fullName evidence="3">Methyltransf_21 domain-containing protein</fullName>
    </submittedName>
</protein>
<organism evidence="2 3">
    <name type="scientific">Steinernema glaseri</name>
    <dbReference type="NCBI Taxonomy" id="37863"/>
    <lineage>
        <taxon>Eukaryota</taxon>
        <taxon>Metazoa</taxon>
        <taxon>Ecdysozoa</taxon>
        <taxon>Nematoda</taxon>
        <taxon>Chromadorea</taxon>
        <taxon>Rhabditida</taxon>
        <taxon>Tylenchina</taxon>
        <taxon>Panagrolaimomorpha</taxon>
        <taxon>Strongyloidoidea</taxon>
        <taxon>Steinernematidae</taxon>
        <taxon>Steinernema</taxon>
    </lineage>
</organism>
<dbReference type="AlphaFoldDB" id="A0A1I8AGY4"/>
<accession>A0A1I8AGY4</accession>
<keyword evidence="2" id="KW-1185">Reference proteome</keyword>
<dbReference type="WBParaSite" id="L893_g5629.t1">
    <property type="protein sequence ID" value="L893_g5629.t1"/>
    <property type="gene ID" value="L893_g5629"/>
</dbReference>
<evidence type="ECO:0000256" key="1">
    <source>
        <dbReference type="SAM" id="MobiDB-lite"/>
    </source>
</evidence>
<feature type="compositionally biased region" description="Basic and acidic residues" evidence="1">
    <location>
        <begin position="110"/>
        <end position="125"/>
    </location>
</feature>
<sequence length="315" mass="35675">MRCDQCSRRSFHKRRRSSRCLTHPSKIYKNPACPTFPQNSTMTSSVLFYYLLLAVVAADLNPRNRFPPFDTYQGRPLYLSHHDAASEYVTSQKVNAIPEKMESPSSIAVPKEEDVSENKEGRVERKQLKKLSAGQSSGGYNNSIKIDIKTSTCFGAGTDTRVSFWFNEMEFSAEKVIFNTDFPLLGPFDISGWADELGSGCVDHIEASDVQGNTATIEHSMKVMILKMNLIFPTEIASQWKPEYIMTRWQSSNSASYERPFLFDVDCNKGWIAHGDYYVVTSSGITSPAGVYRLMDTKDLSIHELLANYHYYTKV</sequence>
<evidence type="ECO:0000313" key="2">
    <source>
        <dbReference type="Proteomes" id="UP000095287"/>
    </source>
</evidence>
<dbReference type="Proteomes" id="UP000095287">
    <property type="component" value="Unplaced"/>
</dbReference>
<proteinExistence type="predicted"/>